<proteinExistence type="predicted"/>
<dbReference type="CDD" id="cd00173">
    <property type="entry name" value="SH2"/>
    <property type="match status" value="1"/>
</dbReference>
<protein>
    <recommendedName>
        <fullName evidence="2">SH2 domain-containing protein</fullName>
    </recommendedName>
</protein>
<feature type="domain" description="SH2" evidence="2">
    <location>
        <begin position="6"/>
        <end position="110"/>
    </location>
</feature>
<accession>A0ABN8LSY8</accession>
<keyword evidence="4" id="KW-1185">Reference proteome</keyword>
<name>A0ABN8LSY8_9CNID</name>
<dbReference type="SUPFAM" id="SSF55550">
    <property type="entry name" value="SH2 domain"/>
    <property type="match status" value="1"/>
</dbReference>
<dbReference type="Gene3D" id="3.30.505.10">
    <property type="entry name" value="SH2 domain"/>
    <property type="match status" value="1"/>
</dbReference>
<comment type="caution">
    <text evidence="3">The sequence shown here is derived from an EMBL/GenBank/DDBJ whole genome shotgun (WGS) entry which is preliminary data.</text>
</comment>
<evidence type="ECO:0000313" key="3">
    <source>
        <dbReference type="EMBL" id="CAH3018665.1"/>
    </source>
</evidence>
<dbReference type="PROSITE" id="PS50001">
    <property type="entry name" value="SH2"/>
    <property type="match status" value="1"/>
</dbReference>
<gene>
    <name evidence="3" type="ORF">PEVE_00044251</name>
</gene>
<reference evidence="3 4" key="1">
    <citation type="submission" date="2022-05" db="EMBL/GenBank/DDBJ databases">
        <authorList>
            <consortium name="Genoscope - CEA"/>
            <person name="William W."/>
        </authorList>
    </citation>
    <scope>NUCLEOTIDE SEQUENCE [LARGE SCALE GENOMIC DNA]</scope>
</reference>
<dbReference type="InterPro" id="IPR036860">
    <property type="entry name" value="SH2_dom_sf"/>
</dbReference>
<evidence type="ECO:0000256" key="1">
    <source>
        <dbReference type="PROSITE-ProRule" id="PRU00191"/>
    </source>
</evidence>
<dbReference type="PRINTS" id="PR00401">
    <property type="entry name" value="SH2DOMAIN"/>
</dbReference>
<dbReference type="Proteomes" id="UP001159427">
    <property type="component" value="Unassembled WGS sequence"/>
</dbReference>
<feature type="non-terminal residue" evidence="3">
    <location>
        <position position="1"/>
    </location>
</feature>
<dbReference type="InterPro" id="IPR000980">
    <property type="entry name" value="SH2"/>
</dbReference>
<evidence type="ECO:0000259" key="2">
    <source>
        <dbReference type="PROSITE" id="PS50001"/>
    </source>
</evidence>
<dbReference type="SMART" id="SM00252">
    <property type="entry name" value="SH2"/>
    <property type="match status" value="1"/>
</dbReference>
<dbReference type="EMBL" id="CALNXI010000093">
    <property type="protein sequence ID" value="CAH3018665.1"/>
    <property type="molecule type" value="Genomic_DNA"/>
</dbReference>
<evidence type="ECO:0000313" key="4">
    <source>
        <dbReference type="Proteomes" id="UP001159427"/>
    </source>
</evidence>
<keyword evidence="1" id="KW-0727">SH2 domain</keyword>
<sequence length="115" mass="13115">ICNEPYFYNKITEQEAEEMLSSMVKPGSFLVRRGESSKAFFLTVRAPKGGPSFRHLPFKYDKESSSFVAQFGSMDDSKSFQTINELVSHFQVTPIPFDEDSPDLVLTHPWNKSEV</sequence>
<dbReference type="Pfam" id="PF00017">
    <property type="entry name" value="SH2"/>
    <property type="match status" value="1"/>
</dbReference>
<organism evidence="3 4">
    <name type="scientific">Porites evermanni</name>
    <dbReference type="NCBI Taxonomy" id="104178"/>
    <lineage>
        <taxon>Eukaryota</taxon>
        <taxon>Metazoa</taxon>
        <taxon>Cnidaria</taxon>
        <taxon>Anthozoa</taxon>
        <taxon>Hexacorallia</taxon>
        <taxon>Scleractinia</taxon>
        <taxon>Fungiina</taxon>
        <taxon>Poritidae</taxon>
        <taxon>Porites</taxon>
    </lineage>
</organism>